<keyword evidence="3" id="KW-1003">Cell membrane</keyword>
<evidence type="ECO:0000256" key="2">
    <source>
        <dbReference type="ARBA" id="ARBA00007776"/>
    </source>
</evidence>
<keyword evidence="7 8" id="KW-0472">Membrane</keyword>
<keyword evidence="6 8" id="KW-1133">Transmembrane helix</keyword>
<comment type="subcellular location">
    <subcellularLocation>
        <location evidence="1">Cell membrane</location>
        <topology evidence="1">Multi-pass membrane protein</topology>
    </subcellularLocation>
</comment>
<reference evidence="9 10" key="1">
    <citation type="submission" date="2015-08" db="EMBL/GenBank/DDBJ databases">
        <title>Enterococcus genome sequence.</title>
        <authorList>
            <person name="Acedo J.Z."/>
            <person name="Vederas J.C."/>
        </authorList>
    </citation>
    <scope>NUCLEOTIDE SEQUENCE [LARGE SCALE GENOMIC DNA]</scope>
    <source>
        <strain evidence="9 10">49</strain>
    </source>
</reference>
<feature type="transmembrane region" description="Helical" evidence="8">
    <location>
        <begin position="37"/>
        <end position="55"/>
    </location>
</feature>
<comment type="caution">
    <text evidence="9">The sequence shown here is derived from an EMBL/GenBank/DDBJ whole genome shotgun (WGS) entry which is preliminary data.</text>
</comment>
<dbReference type="Proteomes" id="UP000216797">
    <property type="component" value="Unassembled WGS sequence"/>
</dbReference>
<dbReference type="EMBL" id="LHUG01000003">
    <property type="protein sequence ID" value="PAB01469.1"/>
    <property type="molecule type" value="Genomic_DNA"/>
</dbReference>
<evidence type="ECO:0000313" key="10">
    <source>
        <dbReference type="Proteomes" id="UP000216797"/>
    </source>
</evidence>
<dbReference type="OrthoDB" id="2148512at2"/>
<dbReference type="InterPro" id="IPR007227">
    <property type="entry name" value="Cell_shape_determining_MreD"/>
</dbReference>
<keyword evidence="4 8" id="KW-0812">Transmembrane</keyword>
<keyword evidence="5" id="KW-0133">Cell shape</keyword>
<evidence type="ECO:0000256" key="5">
    <source>
        <dbReference type="ARBA" id="ARBA00022960"/>
    </source>
</evidence>
<organism evidence="9 10">
    <name type="scientific">Enterococcus canintestini</name>
    <dbReference type="NCBI Taxonomy" id="317010"/>
    <lineage>
        <taxon>Bacteria</taxon>
        <taxon>Bacillati</taxon>
        <taxon>Bacillota</taxon>
        <taxon>Bacilli</taxon>
        <taxon>Lactobacillales</taxon>
        <taxon>Enterococcaceae</taxon>
        <taxon>Enterococcus</taxon>
    </lineage>
</organism>
<feature type="transmembrane region" description="Helical" evidence="8">
    <location>
        <begin position="7"/>
        <end position="25"/>
    </location>
</feature>
<evidence type="ECO:0000313" key="9">
    <source>
        <dbReference type="EMBL" id="PAB01469.1"/>
    </source>
</evidence>
<accession>A0A267HSY5</accession>
<dbReference type="RefSeq" id="WP_071865182.1">
    <property type="nucleotide sequence ID" value="NZ_JBHLVQ010000003.1"/>
</dbReference>
<protein>
    <submittedName>
        <fullName evidence="9">Rod shape-determining protein MreD</fullName>
    </submittedName>
</protein>
<dbReference type="GO" id="GO:0008360">
    <property type="term" value="P:regulation of cell shape"/>
    <property type="evidence" value="ECO:0007669"/>
    <property type="project" value="UniProtKB-KW"/>
</dbReference>
<evidence type="ECO:0000256" key="7">
    <source>
        <dbReference type="ARBA" id="ARBA00023136"/>
    </source>
</evidence>
<evidence type="ECO:0000256" key="4">
    <source>
        <dbReference type="ARBA" id="ARBA00022692"/>
    </source>
</evidence>
<feature type="transmembrane region" description="Helical" evidence="8">
    <location>
        <begin position="143"/>
        <end position="162"/>
    </location>
</feature>
<evidence type="ECO:0000256" key="6">
    <source>
        <dbReference type="ARBA" id="ARBA00022989"/>
    </source>
</evidence>
<feature type="transmembrane region" description="Helical" evidence="8">
    <location>
        <begin position="105"/>
        <end position="131"/>
    </location>
</feature>
<dbReference type="NCBIfam" id="TIGR03426">
    <property type="entry name" value="shape_MreD"/>
    <property type="match status" value="1"/>
</dbReference>
<keyword evidence="10" id="KW-1185">Reference proteome</keyword>
<feature type="transmembrane region" description="Helical" evidence="8">
    <location>
        <begin position="62"/>
        <end position="85"/>
    </location>
</feature>
<gene>
    <name evidence="9" type="ORF">AKL21_03160</name>
</gene>
<dbReference type="Pfam" id="PF04093">
    <property type="entry name" value="MreD"/>
    <property type="match status" value="1"/>
</dbReference>
<evidence type="ECO:0000256" key="1">
    <source>
        <dbReference type="ARBA" id="ARBA00004651"/>
    </source>
</evidence>
<name>A0A267HSY5_9ENTE</name>
<proteinExistence type="inferred from homology"/>
<evidence type="ECO:0000256" key="8">
    <source>
        <dbReference type="SAM" id="Phobius"/>
    </source>
</evidence>
<evidence type="ECO:0000256" key="3">
    <source>
        <dbReference type="ARBA" id="ARBA00022475"/>
    </source>
</evidence>
<comment type="similarity">
    <text evidence="2">Belongs to the MreD family.</text>
</comment>
<dbReference type="AlphaFoldDB" id="A0A267HSY5"/>
<sequence>MLTKDTVKYYAAPTFFILMLLDGQFTRLLENWSRNYYIANAHLLLLGVLCGCMVLSKRYMVITAIVLGLLFDMYYVGVLGIYTVALPLSVWLMYALADTLYRNVFTMFFGMIIFVTFFELVTLGIQMLFKLADVSDTFFISRFLGPTLLINMLLFIIFIFPFKKLFVIK</sequence>
<dbReference type="GO" id="GO:0005886">
    <property type="term" value="C:plasma membrane"/>
    <property type="evidence" value="ECO:0007669"/>
    <property type="project" value="UniProtKB-SubCell"/>
</dbReference>